<dbReference type="HOGENOM" id="CLU_113965_0_0_1"/>
<sequence>DHGVFCTLDNPVYLTHVKGKTAYCLNHSVCLQTITFDPTEYRFKLALLCNNYEEMLHIIHTSTLLGQSIIAYLQQKGFPEIALHFVQDKNTRFDLAIECGNLDVALETAKSINRPECWDRLAQQALKQGSHKIVEKAYQQTKNFDHLSFLYMVVGSTEKLTRMQKIADARGDPMSRFHNALYAGDVRNRIAILRDIGLCESPTFPLLVLY</sequence>
<reference evidence="12 13" key="1">
    <citation type="submission" date="2014-04" db="EMBL/GenBank/DDBJ databases">
        <authorList>
            <consortium name="DOE Joint Genome Institute"/>
            <person name="Kuo A."/>
            <person name="Kohler A."/>
            <person name="Nagy L.G."/>
            <person name="Floudas D."/>
            <person name="Copeland A."/>
            <person name="Barry K.W."/>
            <person name="Cichocki N."/>
            <person name="Veneault-Fourrey C."/>
            <person name="LaButti K."/>
            <person name="Lindquist E.A."/>
            <person name="Lipzen A."/>
            <person name="Lundell T."/>
            <person name="Morin E."/>
            <person name="Murat C."/>
            <person name="Sun H."/>
            <person name="Tunlid A."/>
            <person name="Henrissat B."/>
            <person name="Grigoriev I.V."/>
            <person name="Hibbett D.S."/>
            <person name="Martin F."/>
            <person name="Nordberg H.P."/>
            <person name="Cantor M.N."/>
            <person name="Hua S.X."/>
        </authorList>
    </citation>
    <scope>NUCLEOTIDE SEQUENCE [LARGE SCALE GENOMIC DNA]</scope>
    <source>
        <strain evidence="12 13">Foug A</strain>
    </source>
</reference>
<name>A0A0C2ZPY9_9AGAM</name>
<evidence type="ECO:0000256" key="8">
    <source>
        <dbReference type="ARBA" id="ARBA00022927"/>
    </source>
</evidence>
<evidence type="ECO:0000256" key="9">
    <source>
        <dbReference type="ARBA" id="ARBA00023034"/>
    </source>
</evidence>
<evidence type="ECO:0000313" key="13">
    <source>
        <dbReference type="Proteomes" id="UP000053989"/>
    </source>
</evidence>
<keyword evidence="10" id="KW-0472">Membrane</keyword>
<evidence type="ECO:0000313" key="12">
    <source>
        <dbReference type="EMBL" id="KIM54637.1"/>
    </source>
</evidence>
<dbReference type="InterPro" id="IPR056176">
    <property type="entry name" value="TPR_COPA_B"/>
</dbReference>
<dbReference type="GO" id="GO:0000139">
    <property type="term" value="C:Golgi membrane"/>
    <property type="evidence" value="ECO:0007669"/>
    <property type="project" value="UniProtKB-SubCell"/>
</dbReference>
<dbReference type="InParanoid" id="A0A0C2ZPY9"/>
<dbReference type="Pfam" id="PF23953">
    <property type="entry name" value="TPR_COPA_B"/>
    <property type="match status" value="1"/>
</dbReference>
<proteinExistence type="predicted"/>
<dbReference type="FunFam" id="1.25.40.470:FF:000002">
    <property type="entry name" value="Coatomer subunit alpha"/>
    <property type="match status" value="1"/>
</dbReference>
<dbReference type="OrthoDB" id="10261470at2759"/>
<evidence type="ECO:0000256" key="6">
    <source>
        <dbReference type="ARBA" id="ARBA00022737"/>
    </source>
</evidence>
<reference evidence="13" key="2">
    <citation type="submission" date="2015-01" db="EMBL/GenBank/DDBJ databases">
        <title>Evolutionary Origins and Diversification of the Mycorrhizal Mutualists.</title>
        <authorList>
            <consortium name="DOE Joint Genome Institute"/>
            <consortium name="Mycorrhizal Genomics Consortium"/>
            <person name="Kohler A."/>
            <person name="Kuo A."/>
            <person name="Nagy L.G."/>
            <person name="Floudas D."/>
            <person name="Copeland A."/>
            <person name="Barry K.W."/>
            <person name="Cichocki N."/>
            <person name="Veneault-Fourrey C."/>
            <person name="LaButti K."/>
            <person name="Lindquist E.A."/>
            <person name="Lipzen A."/>
            <person name="Lundell T."/>
            <person name="Morin E."/>
            <person name="Murat C."/>
            <person name="Riley R."/>
            <person name="Ohm R."/>
            <person name="Sun H."/>
            <person name="Tunlid A."/>
            <person name="Henrissat B."/>
            <person name="Grigoriev I.V."/>
            <person name="Hibbett D.S."/>
            <person name="Martin F."/>
        </authorList>
    </citation>
    <scope>NUCLEOTIDE SEQUENCE [LARGE SCALE GENOMIC DNA]</scope>
    <source>
        <strain evidence="13">Foug A</strain>
    </source>
</reference>
<dbReference type="STRING" id="1036808.A0A0C2ZPY9"/>
<keyword evidence="3" id="KW-0813">Transport</keyword>
<dbReference type="GO" id="GO:0016192">
    <property type="term" value="P:vesicle-mediated transport"/>
    <property type="evidence" value="ECO:0007669"/>
    <property type="project" value="UniProtKB-KW"/>
</dbReference>
<evidence type="ECO:0000256" key="2">
    <source>
        <dbReference type="ARBA" id="ARBA00004496"/>
    </source>
</evidence>
<accession>A0A0C2ZPY9</accession>
<dbReference type="Gene3D" id="1.25.40.470">
    <property type="match status" value="1"/>
</dbReference>
<evidence type="ECO:0000259" key="11">
    <source>
        <dbReference type="Pfam" id="PF23953"/>
    </source>
</evidence>
<dbReference type="AlphaFoldDB" id="A0A0C2ZPY9"/>
<feature type="domain" description="COPA/B TPR" evidence="11">
    <location>
        <begin position="55"/>
        <end position="195"/>
    </location>
</feature>
<dbReference type="GO" id="GO:0015031">
    <property type="term" value="P:protein transport"/>
    <property type="evidence" value="ECO:0007669"/>
    <property type="project" value="UniProtKB-KW"/>
</dbReference>
<keyword evidence="13" id="KW-1185">Reference proteome</keyword>
<evidence type="ECO:0000256" key="4">
    <source>
        <dbReference type="ARBA" id="ARBA00022490"/>
    </source>
</evidence>
<evidence type="ECO:0000256" key="1">
    <source>
        <dbReference type="ARBA" id="ARBA00004255"/>
    </source>
</evidence>
<evidence type="ECO:0000256" key="5">
    <source>
        <dbReference type="ARBA" id="ARBA00022574"/>
    </source>
</evidence>
<evidence type="ECO:0000256" key="10">
    <source>
        <dbReference type="ARBA" id="ARBA00023136"/>
    </source>
</evidence>
<dbReference type="EMBL" id="KN822151">
    <property type="protein sequence ID" value="KIM54637.1"/>
    <property type="molecule type" value="Genomic_DNA"/>
</dbReference>
<feature type="non-terminal residue" evidence="12">
    <location>
        <position position="1"/>
    </location>
</feature>
<keyword evidence="6" id="KW-0677">Repeat</keyword>
<comment type="subcellular location">
    <subcellularLocation>
        <location evidence="2">Cytoplasm</location>
    </subcellularLocation>
    <subcellularLocation>
        <location evidence="1">Golgi apparatus membrane</location>
        <topology evidence="1">Peripheral membrane protein</topology>
        <orientation evidence="1">Cytoplasmic side</orientation>
    </subcellularLocation>
</comment>
<protein>
    <recommendedName>
        <fullName evidence="11">COPA/B TPR domain-containing protein</fullName>
    </recommendedName>
</protein>
<evidence type="ECO:0000256" key="3">
    <source>
        <dbReference type="ARBA" id="ARBA00022448"/>
    </source>
</evidence>
<keyword evidence="9" id="KW-0333">Golgi apparatus</keyword>
<dbReference type="Proteomes" id="UP000053989">
    <property type="component" value="Unassembled WGS sequence"/>
</dbReference>
<keyword evidence="4" id="KW-0963">Cytoplasm</keyword>
<organism evidence="12 13">
    <name type="scientific">Scleroderma citrinum Foug A</name>
    <dbReference type="NCBI Taxonomy" id="1036808"/>
    <lineage>
        <taxon>Eukaryota</taxon>
        <taxon>Fungi</taxon>
        <taxon>Dikarya</taxon>
        <taxon>Basidiomycota</taxon>
        <taxon>Agaricomycotina</taxon>
        <taxon>Agaricomycetes</taxon>
        <taxon>Agaricomycetidae</taxon>
        <taxon>Boletales</taxon>
        <taxon>Sclerodermatineae</taxon>
        <taxon>Sclerodermataceae</taxon>
        <taxon>Scleroderma</taxon>
    </lineage>
</organism>
<keyword evidence="5" id="KW-0853">WD repeat</keyword>
<keyword evidence="7" id="KW-0931">ER-Golgi transport</keyword>
<gene>
    <name evidence="12" type="ORF">SCLCIDRAFT_1152498</name>
</gene>
<evidence type="ECO:0000256" key="7">
    <source>
        <dbReference type="ARBA" id="ARBA00022892"/>
    </source>
</evidence>
<keyword evidence="8" id="KW-0653">Protein transport</keyword>